<dbReference type="PANTHER" id="PTHR43791">
    <property type="entry name" value="PERMEASE-RELATED"/>
    <property type="match status" value="1"/>
</dbReference>
<comment type="subcellular location">
    <subcellularLocation>
        <location evidence="1">Membrane</location>
        <topology evidence="1">Multi-pass membrane protein</topology>
    </subcellularLocation>
</comment>
<evidence type="ECO:0000256" key="1">
    <source>
        <dbReference type="ARBA" id="ARBA00004141"/>
    </source>
</evidence>
<evidence type="ECO:0000256" key="3">
    <source>
        <dbReference type="ARBA" id="ARBA00022692"/>
    </source>
</evidence>
<dbReference type="AlphaFoldDB" id="A0A8H6HED2"/>
<dbReference type="EMBL" id="JACGCI010000125">
    <property type="protein sequence ID" value="KAF6744241.1"/>
    <property type="molecule type" value="Genomic_DNA"/>
</dbReference>
<dbReference type="GO" id="GO:0016020">
    <property type="term" value="C:membrane"/>
    <property type="evidence" value="ECO:0007669"/>
    <property type="project" value="UniProtKB-SubCell"/>
</dbReference>
<keyword evidence="5 6" id="KW-0472">Membrane</keyword>
<keyword evidence="8" id="KW-1185">Reference proteome</keyword>
<sequence>MLGARRGGPNGWKWIFIIEGILTVVLGLLTWIFVPDFPDNNRFLTTEQTKMVLGRIEADRNDSVPDPITGRKILKHLSDPLVWSFAIMFMASTTPAYAIGFFITILLTSMGFNIKEALLLTAPPYLCRSGRILLLLRLARRQDEEAPTVVGRSNRHHHDRASRDWIRENERGTLLWSASGNVPAVLAYNANNIVSCRCYISAR</sequence>
<evidence type="ECO:0000256" key="5">
    <source>
        <dbReference type="ARBA" id="ARBA00023136"/>
    </source>
</evidence>
<protein>
    <submittedName>
        <fullName evidence="7">Major facilitator superfamily domain-containing protein</fullName>
    </submittedName>
</protein>
<dbReference type="GO" id="GO:0022857">
    <property type="term" value="F:transmembrane transporter activity"/>
    <property type="evidence" value="ECO:0007669"/>
    <property type="project" value="InterPro"/>
</dbReference>
<evidence type="ECO:0000256" key="2">
    <source>
        <dbReference type="ARBA" id="ARBA00022448"/>
    </source>
</evidence>
<feature type="transmembrane region" description="Helical" evidence="6">
    <location>
        <begin position="81"/>
        <end position="107"/>
    </location>
</feature>
<dbReference type="PANTHER" id="PTHR43791:SF3">
    <property type="entry name" value="MAJOR FACILITATOR SUPERFAMILY (MFS) PROFILE DOMAIN-CONTAINING PROTEIN"/>
    <property type="match status" value="1"/>
</dbReference>
<dbReference type="Pfam" id="PF07690">
    <property type="entry name" value="MFS_1"/>
    <property type="match status" value="1"/>
</dbReference>
<dbReference type="Gene3D" id="1.20.1250.20">
    <property type="entry name" value="MFS general substrate transporter like domains"/>
    <property type="match status" value="1"/>
</dbReference>
<proteinExistence type="predicted"/>
<evidence type="ECO:0000256" key="4">
    <source>
        <dbReference type="ARBA" id="ARBA00022989"/>
    </source>
</evidence>
<feature type="transmembrane region" description="Helical" evidence="6">
    <location>
        <begin position="12"/>
        <end position="34"/>
    </location>
</feature>
<organism evidence="7 8">
    <name type="scientific">Ephemerocybe angulata</name>
    <dbReference type="NCBI Taxonomy" id="980116"/>
    <lineage>
        <taxon>Eukaryota</taxon>
        <taxon>Fungi</taxon>
        <taxon>Dikarya</taxon>
        <taxon>Basidiomycota</taxon>
        <taxon>Agaricomycotina</taxon>
        <taxon>Agaricomycetes</taxon>
        <taxon>Agaricomycetidae</taxon>
        <taxon>Agaricales</taxon>
        <taxon>Agaricineae</taxon>
        <taxon>Psathyrellaceae</taxon>
        <taxon>Ephemerocybe</taxon>
    </lineage>
</organism>
<keyword evidence="2" id="KW-0813">Transport</keyword>
<gene>
    <name evidence="7" type="ORF">DFP72DRAFT_1078946</name>
</gene>
<dbReference type="InterPro" id="IPR011701">
    <property type="entry name" value="MFS"/>
</dbReference>
<evidence type="ECO:0000256" key="6">
    <source>
        <dbReference type="SAM" id="Phobius"/>
    </source>
</evidence>
<dbReference type="Proteomes" id="UP000521943">
    <property type="component" value="Unassembled WGS sequence"/>
</dbReference>
<keyword evidence="3 6" id="KW-0812">Transmembrane</keyword>
<dbReference type="OrthoDB" id="3639251at2759"/>
<comment type="caution">
    <text evidence="7">The sequence shown here is derived from an EMBL/GenBank/DDBJ whole genome shotgun (WGS) entry which is preliminary data.</text>
</comment>
<evidence type="ECO:0000313" key="7">
    <source>
        <dbReference type="EMBL" id="KAF6744241.1"/>
    </source>
</evidence>
<reference evidence="7 8" key="1">
    <citation type="submission" date="2020-07" db="EMBL/GenBank/DDBJ databases">
        <title>Comparative genomics of pyrophilous fungi reveals a link between fire events and developmental genes.</title>
        <authorList>
            <consortium name="DOE Joint Genome Institute"/>
            <person name="Steindorff A.S."/>
            <person name="Carver A."/>
            <person name="Calhoun S."/>
            <person name="Stillman K."/>
            <person name="Liu H."/>
            <person name="Lipzen A."/>
            <person name="Pangilinan J."/>
            <person name="Labutti K."/>
            <person name="Bruns T.D."/>
            <person name="Grigoriev I.V."/>
        </authorList>
    </citation>
    <scope>NUCLEOTIDE SEQUENCE [LARGE SCALE GENOMIC DNA]</scope>
    <source>
        <strain evidence="7 8">CBS 144469</strain>
    </source>
</reference>
<accession>A0A8H6HED2</accession>
<dbReference type="SUPFAM" id="SSF103473">
    <property type="entry name" value="MFS general substrate transporter"/>
    <property type="match status" value="1"/>
</dbReference>
<name>A0A8H6HED2_9AGAR</name>
<evidence type="ECO:0000313" key="8">
    <source>
        <dbReference type="Proteomes" id="UP000521943"/>
    </source>
</evidence>
<keyword evidence="4 6" id="KW-1133">Transmembrane helix</keyword>
<dbReference type="InterPro" id="IPR036259">
    <property type="entry name" value="MFS_trans_sf"/>
</dbReference>